<reference evidence="2 3" key="1">
    <citation type="submission" date="2016-10" db="EMBL/GenBank/DDBJ databases">
        <title>Lutibacter sp. LPB0138, isolated from marine gastropod.</title>
        <authorList>
            <person name="Kim E."/>
            <person name="Yi H."/>
        </authorList>
    </citation>
    <scope>NUCLEOTIDE SEQUENCE [LARGE SCALE GENOMIC DNA]</scope>
    <source>
        <strain evidence="2 3">LPB0138</strain>
    </source>
</reference>
<dbReference type="Pfam" id="PF14302">
    <property type="entry name" value="DUF4377"/>
    <property type="match status" value="1"/>
</dbReference>
<proteinExistence type="predicted"/>
<dbReference type="Proteomes" id="UP000176050">
    <property type="component" value="Chromosome"/>
</dbReference>
<dbReference type="InterPro" id="IPR025485">
    <property type="entry name" value="DUF4377"/>
</dbReference>
<evidence type="ECO:0000313" key="3">
    <source>
        <dbReference type="Proteomes" id="UP000176050"/>
    </source>
</evidence>
<sequence>MKIINFLILIFAFTTIVSCNQKEDFDTINMRVNSTTAYCTGVSENSSCLLVQINDSIGSDNWDLFYFENSIQGFNYEPGFIYDLSVKVIPISNPPADGSSLKYELLEIFSKIADSTESCQTEVVIDNEKINNPENISTYTINSAEIINNCLHISFSSSGCDSDTWQFELIGSEDVLESYPPQRRIKFTLDNQDECLAFFNVDVTFDISQLKVEGNELILHLDEWDEPLIYQY</sequence>
<organism evidence="2 3">
    <name type="scientific">Urechidicola croceus</name>
    <dbReference type="NCBI Taxonomy" id="1850246"/>
    <lineage>
        <taxon>Bacteria</taxon>
        <taxon>Pseudomonadati</taxon>
        <taxon>Bacteroidota</taxon>
        <taxon>Flavobacteriia</taxon>
        <taxon>Flavobacteriales</taxon>
        <taxon>Flavobacteriaceae</taxon>
        <taxon>Urechidicola</taxon>
    </lineage>
</organism>
<dbReference type="STRING" id="1850246.LPB138_02885"/>
<evidence type="ECO:0000313" key="2">
    <source>
        <dbReference type="EMBL" id="AOW19690.1"/>
    </source>
</evidence>
<dbReference type="KEGG" id="lul:LPB138_02885"/>
<dbReference type="PROSITE" id="PS51257">
    <property type="entry name" value="PROKAR_LIPOPROTEIN"/>
    <property type="match status" value="1"/>
</dbReference>
<feature type="domain" description="DUF4377" evidence="1">
    <location>
        <begin position="32"/>
        <end position="111"/>
    </location>
</feature>
<dbReference type="RefSeq" id="WP_070235806.1">
    <property type="nucleotide sequence ID" value="NZ_CP017478.1"/>
</dbReference>
<protein>
    <recommendedName>
        <fullName evidence="1">DUF4377 domain-containing protein</fullName>
    </recommendedName>
</protein>
<accession>A0A1D8P538</accession>
<name>A0A1D8P538_9FLAO</name>
<keyword evidence="3" id="KW-1185">Reference proteome</keyword>
<dbReference type="EMBL" id="CP017478">
    <property type="protein sequence ID" value="AOW19690.1"/>
    <property type="molecule type" value="Genomic_DNA"/>
</dbReference>
<evidence type="ECO:0000259" key="1">
    <source>
        <dbReference type="Pfam" id="PF14302"/>
    </source>
</evidence>
<dbReference type="AlphaFoldDB" id="A0A1D8P538"/>
<gene>
    <name evidence="2" type="ORF">LPB138_02885</name>
</gene>